<dbReference type="InterPro" id="IPR001111">
    <property type="entry name" value="TGF-b_propeptide"/>
</dbReference>
<evidence type="ECO:0000313" key="3">
    <source>
        <dbReference type="Proteomes" id="UP001174909"/>
    </source>
</evidence>
<comment type="caution">
    <text evidence="2">The sequence shown here is derived from an EMBL/GenBank/DDBJ whole genome shotgun (WGS) entry which is preliminary data.</text>
</comment>
<evidence type="ECO:0000313" key="2">
    <source>
        <dbReference type="EMBL" id="CAI8028014.1"/>
    </source>
</evidence>
<reference evidence="2" key="1">
    <citation type="submission" date="2023-03" db="EMBL/GenBank/DDBJ databases">
        <authorList>
            <person name="Steffen K."/>
            <person name="Cardenas P."/>
        </authorList>
    </citation>
    <scope>NUCLEOTIDE SEQUENCE</scope>
</reference>
<feature type="non-terminal residue" evidence="2">
    <location>
        <position position="259"/>
    </location>
</feature>
<feature type="non-terminal residue" evidence="2">
    <location>
        <position position="1"/>
    </location>
</feature>
<sequence length="259" mass="29145">NSANSVPGLCSARTDDRRLSAIRDNILTKLSPFLPFDTSHWWSGGEESAWNGSRSVDPALLSAYEALSQVLDGEDEPTSCIQPDRGRGTPAFAKRISLFFPVNDSVIYAPLERHQTDEENNHSFNNSTLPIRYTFIFTPALPSLPVYSAELRLFKRVVSSCKDVFENVEVFYVRRRDGEEQERLFVTSKNLELVKDEYDSLDVTEAVSKWVENRLNGSLELEVIVNCPFSIKTGSLSPPSIEFVRDKGTTTVDDLVDTR</sequence>
<proteinExistence type="predicted"/>
<feature type="domain" description="TGF-beta propeptide" evidence="1">
    <location>
        <begin position="48"/>
        <end position="230"/>
    </location>
</feature>
<keyword evidence="3" id="KW-1185">Reference proteome</keyword>
<dbReference type="EMBL" id="CASHTH010002313">
    <property type="protein sequence ID" value="CAI8028014.1"/>
    <property type="molecule type" value="Genomic_DNA"/>
</dbReference>
<dbReference type="Pfam" id="PF00688">
    <property type="entry name" value="TGFb_propeptide"/>
    <property type="match status" value="1"/>
</dbReference>
<evidence type="ECO:0000259" key="1">
    <source>
        <dbReference type="Pfam" id="PF00688"/>
    </source>
</evidence>
<organism evidence="2 3">
    <name type="scientific">Geodia barretti</name>
    <name type="common">Barrett's horny sponge</name>
    <dbReference type="NCBI Taxonomy" id="519541"/>
    <lineage>
        <taxon>Eukaryota</taxon>
        <taxon>Metazoa</taxon>
        <taxon>Porifera</taxon>
        <taxon>Demospongiae</taxon>
        <taxon>Heteroscleromorpha</taxon>
        <taxon>Tetractinellida</taxon>
        <taxon>Astrophorina</taxon>
        <taxon>Geodiidae</taxon>
        <taxon>Geodia</taxon>
    </lineage>
</organism>
<gene>
    <name evidence="2" type="ORF">GBAR_LOCUS15967</name>
</gene>
<protein>
    <recommendedName>
        <fullName evidence="1">TGF-beta propeptide domain-containing protein</fullName>
    </recommendedName>
</protein>
<accession>A0AA35WPH2</accession>
<dbReference type="Proteomes" id="UP001174909">
    <property type="component" value="Unassembled WGS sequence"/>
</dbReference>
<dbReference type="Gene3D" id="2.60.120.970">
    <property type="match status" value="1"/>
</dbReference>
<dbReference type="AlphaFoldDB" id="A0AA35WPH2"/>
<name>A0AA35WPH2_GEOBA</name>